<dbReference type="InterPro" id="IPR001764">
    <property type="entry name" value="Glyco_hydro_3_N"/>
</dbReference>
<dbReference type="RefSeq" id="WP_220662779.1">
    <property type="nucleotide sequence ID" value="NZ_CP069370.1"/>
</dbReference>
<dbReference type="GO" id="GO:0004563">
    <property type="term" value="F:beta-N-acetylhexosaminidase activity"/>
    <property type="evidence" value="ECO:0007669"/>
    <property type="project" value="UniProtKB-EC"/>
</dbReference>
<evidence type="ECO:0000256" key="4">
    <source>
        <dbReference type="ARBA" id="ARBA00022801"/>
    </source>
</evidence>
<organism evidence="7 8">
    <name type="scientific">Neotabrizicola shimadae</name>
    <dbReference type="NCBI Taxonomy" id="2807096"/>
    <lineage>
        <taxon>Bacteria</taxon>
        <taxon>Pseudomonadati</taxon>
        <taxon>Pseudomonadota</taxon>
        <taxon>Alphaproteobacteria</taxon>
        <taxon>Rhodobacterales</taxon>
        <taxon>Paracoccaceae</taxon>
        <taxon>Neotabrizicola</taxon>
    </lineage>
</organism>
<dbReference type="KEGG" id="nsm:JO391_03300"/>
<dbReference type="Gene3D" id="3.20.20.300">
    <property type="entry name" value="Glycoside hydrolase, family 3, N-terminal domain"/>
    <property type="match status" value="1"/>
</dbReference>
<keyword evidence="8" id="KW-1185">Reference proteome</keyword>
<evidence type="ECO:0000313" key="7">
    <source>
        <dbReference type="EMBL" id="QYZ70561.1"/>
    </source>
</evidence>
<dbReference type="InterPro" id="IPR050226">
    <property type="entry name" value="NagZ_Beta-hexosaminidase"/>
</dbReference>
<dbReference type="GO" id="GO:0005975">
    <property type="term" value="P:carbohydrate metabolic process"/>
    <property type="evidence" value="ECO:0007669"/>
    <property type="project" value="InterPro"/>
</dbReference>
<dbReference type="SUPFAM" id="SSF51445">
    <property type="entry name" value="(Trans)glycosidases"/>
    <property type="match status" value="1"/>
</dbReference>
<protein>
    <recommendedName>
        <fullName evidence="3">beta-N-acetylhexosaminidase</fullName>
        <ecNumber evidence="3">3.2.1.52</ecNumber>
    </recommendedName>
</protein>
<gene>
    <name evidence="7" type="ORF">JO391_03300</name>
</gene>
<sequence>MTIDLTAAPFGLDAEGIAWVQSTLAAMTPREKAGHLFVHLSRGFDPAELPRLGALAPAGITRFFSPDGPGEAAFLTAAQAQAKLPLLVSSDLEGSRMSLPFGTEVPNPLALAAVNDIQASRQIARIMAEEARAIGVNWTFTPVIDINAAFRSAIVATRGFGAEVDKIEAQALAQIAEFQAAGVAATVKHWPGEGHDDRDQHLVTTINPLSVEAWEATHGRLYRAAIAAGVKSVMSAHIAFPAFVRSIDPQAGIEAFRPATVSHTLTTTLLRDRLGFNGVIVSDATPMAGFCAWAARSEMLPQVITAGCDLILFSDDPEGDLALIEAAIADGRIPQQRLTEALTRTLGLKAALGLHKARPVSNLAKLGQPQDRATARAVTARAPTLVKDVKGLLPLSPARHRRVLMVSGGVVQPFFPHPIPLDLPDLMRAEGFEITLFQPGQHMHPADWDLMVFAFAEETLLTRGRIFLDWAKVMGGFGPAMERHWHEIPTLMVSFGFPYYLYDAPRVPAYVNAYASMPSMQAAVVDCLLGRAPFAGTPPHDPFCGLEDARY</sequence>
<evidence type="ECO:0000256" key="3">
    <source>
        <dbReference type="ARBA" id="ARBA00012663"/>
    </source>
</evidence>
<dbReference type="Proteomes" id="UP000826300">
    <property type="component" value="Chromosome"/>
</dbReference>
<proteinExistence type="inferred from homology"/>
<name>A0A8G0ZSE7_9RHOB</name>
<dbReference type="InterPro" id="IPR036962">
    <property type="entry name" value="Glyco_hydro_3_N_sf"/>
</dbReference>
<dbReference type="EC" id="3.2.1.52" evidence="3"/>
<evidence type="ECO:0000259" key="6">
    <source>
        <dbReference type="Pfam" id="PF00933"/>
    </source>
</evidence>
<dbReference type="GO" id="GO:0009254">
    <property type="term" value="P:peptidoglycan turnover"/>
    <property type="evidence" value="ECO:0007669"/>
    <property type="project" value="TreeGrafter"/>
</dbReference>
<keyword evidence="4 7" id="KW-0378">Hydrolase</keyword>
<comment type="similarity">
    <text evidence="2">Belongs to the glycosyl hydrolase 3 family.</text>
</comment>
<reference evidence="7" key="1">
    <citation type="submission" date="2021-02" db="EMBL/GenBank/DDBJ databases">
        <title>Rhodobacter shimadae sp. nov., an aerobic anoxygenic phototrophic bacterium isolated from a hot spring.</title>
        <authorList>
            <person name="Muramatsu S."/>
            <person name="Haruta S."/>
            <person name="Hirose S."/>
            <person name="Hanada S."/>
        </authorList>
    </citation>
    <scope>NUCLEOTIDE SEQUENCE</scope>
    <source>
        <strain evidence="7">N10</strain>
    </source>
</reference>
<dbReference type="Pfam" id="PF00933">
    <property type="entry name" value="Glyco_hydro_3"/>
    <property type="match status" value="1"/>
</dbReference>
<accession>A0A8G0ZSE7</accession>
<comment type="catalytic activity">
    <reaction evidence="1">
        <text>Hydrolysis of terminal non-reducing N-acetyl-D-hexosamine residues in N-acetyl-beta-D-hexosaminides.</text>
        <dbReference type="EC" id="3.2.1.52"/>
    </reaction>
</comment>
<dbReference type="PANTHER" id="PTHR30480">
    <property type="entry name" value="BETA-HEXOSAMINIDASE-RELATED"/>
    <property type="match status" value="1"/>
</dbReference>
<keyword evidence="5" id="KW-0326">Glycosidase</keyword>
<evidence type="ECO:0000313" key="8">
    <source>
        <dbReference type="Proteomes" id="UP000826300"/>
    </source>
</evidence>
<dbReference type="AlphaFoldDB" id="A0A8G0ZSE7"/>
<evidence type="ECO:0000256" key="5">
    <source>
        <dbReference type="ARBA" id="ARBA00023295"/>
    </source>
</evidence>
<dbReference type="InterPro" id="IPR017853">
    <property type="entry name" value="GH"/>
</dbReference>
<feature type="domain" description="Glycoside hydrolase family 3 N-terminal" evidence="6">
    <location>
        <begin position="78"/>
        <end position="346"/>
    </location>
</feature>
<evidence type="ECO:0000256" key="1">
    <source>
        <dbReference type="ARBA" id="ARBA00001231"/>
    </source>
</evidence>
<evidence type="ECO:0000256" key="2">
    <source>
        <dbReference type="ARBA" id="ARBA00005336"/>
    </source>
</evidence>
<dbReference type="EMBL" id="CP069370">
    <property type="protein sequence ID" value="QYZ70561.1"/>
    <property type="molecule type" value="Genomic_DNA"/>
</dbReference>
<dbReference type="PANTHER" id="PTHR30480:SF13">
    <property type="entry name" value="BETA-HEXOSAMINIDASE"/>
    <property type="match status" value="1"/>
</dbReference>